<gene>
    <name evidence="4" type="ORF">O0S08_02240</name>
</gene>
<dbReference type="PANTHER" id="PTHR28623:SF2">
    <property type="entry name" value="PROTEIN FAM118A"/>
    <property type="match status" value="1"/>
</dbReference>
<dbReference type="Pfam" id="PF13289">
    <property type="entry name" value="SIR2_2"/>
    <property type="match status" value="1"/>
</dbReference>
<sequence length="558" mass="59831">MSGLLEDIRQTLASTPRNVVFIVGAGVSVGALRGSPRAALGSWVGLLEDGLRRARDLGALDGRAHDLYRQQLSLPDTQAALGVAEVVCHRLGAPHGGEYSRWLRETVGSFHLDVRDSAVLDALAAHGRRGALLATTNYDHLLEAATALKPTTWRRPAVVERALQGVEPRILHLHGEWEDPDSIVLGIRSYVDVSRDPHAQTVLATLRAARTFVFVGCGAGLSDPNLGAFLRWTGDVFSRSESRHYRLCLTHEVEALRREHPPGQRIFPLAYGNSHAELAPFLRRLLSSDGWPRAETSSATGRGSWSGSLQGGSFGVDPSPAEPPRAGATFSALSEFDAPPRLLQASPRGTALLAGGLAFAVLGAVCMLRESGAEAETKPETAPEVVRGATAAEPGILGGLAGTTPKSSASCPKQPSIAGRWQVTTSVDWAADAKYSGVSGYYTIDVTPKADCRVSVILRKTGDSGKSKYKQPYQDRVETRLVAGATMVEFEAWLGPGKPLDKAGLRRDTDWHYRFVLRAEKGRMEGSWKMFDRKSGGTQMRGALSGGQVLPSPYGGGF</sequence>
<keyword evidence="1" id="KW-0597">Phosphoprotein</keyword>
<feature type="compositionally biased region" description="Polar residues" evidence="3">
    <location>
        <begin position="295"/>
        <end position="308"/>
    </location>
</feature>
<dbReference type="Proteomes" id="UP001164459">
    <property type="component" value="Chromosome"/>
</dbReference>
<dbReference type="RefSeq" id="WP_269037290.1">
    <property type="nucleotide sequence ID" value="NZ_CP114040.1"/>
</dbReference>
<evidence type="ECO:0000256" key="1">
    <source>
        <dbReference type="ARBA" id="ARBA00022553"/>
    </source>
</evidence>
<organism evidence="4 5">
    <name type="scientific">Nannocystis punicea</name>
    <dbReference type="NCBI Taxonomy" id="2995304"/>
    <lineage>
        <taxon>Bacteria</taxon>
        <taxon>Pseudomonadati</taxon>
        <taxon>Myxococcota</taxon>
        <taxon>Polyangia</taxon>
        <taxon>Nannocystales</taxon>
        <taxon>Nannocystaceae</taxon>
        <taxon>Nannocystis</taxon>
    </lineage>
</organism>
<dbReference type="PANTHER" id="PTHR28623">
    <property type="entry name" value="PROTEIN FAM118B"/>
    <property type="match status" value="1"/>
</dbReference>
<protein>
    <submittedName>
        <fullName evidence="4">SIR2 family protein</fullName>
    </submittedName>
</protein>
<proteinExistence type="predicted"/>
<evidence type="ECO:0000313" key="5">
    <source>
        <dbReference type="Proteomes" id="UP001164459"/>
    </source>
</evidence>
<accession>A0ABY7H6Q7</accession>
<name>A0ABY7H6Q7_9BACT</name>
<keyword evidence="2" id="KW-0007">Acetylation</keyword>
<evidence type="ECO:0000256" key="3">
    <source>
        <dbReference type="SAM" id="MobiDB-lite"/>
    </source>
</evidence>
<reference evidence="4" key="1">
    <citation type="submission" date="2022-11" db="EMBL/GenBank/DDBJ databases">
        <title>Minimal conservation of predation-associated metabolite biosynthetic gene clusters underscores biosynthetic potential of Myxococcota including descriptions for ten novel species: Archangium lansinium sp. nov., Myxococcus landrumus sp. nov., Nannocystis bai.</title>
        <authorList>
            <person name="Ahearne A."/>
            <person name="Stevens C."/>
            <person name="Dowd S."/>
        </authorList>
    </citation>
    <scope>NUCLEOTIDE SEQUENCE</scope>
    <source>
        <strain evidence="4">Fl3</strain>
    </source>
</reference>
<evidence type="ECO:0000256" key="2">
    <source>
        <dbReference type="ARBA" id="ARBA00022990"/>
    </source>
</evidence>
<dbReference type="EMBL" id="CP114040">
    <property type="protein sequence ID" value="WAS94956.1"/>
    <property type="molecule type" value="Genomic_DNA"/>
</dbReference>
<keyword evidence="5" id="KW-1185">Reference proteome</keyword>
<feature type="region of interest" description="Disordered" evidence="3">
    <location>
        <begin position="293"/>
        <end position="325"/>
    </location>
</feature>
<feature type="region of interest" description="Disordered" evidence="3">
    <location>
        <begin position="396"/>
        <end position="415"/>
    </location>
</feature>
<dbReference type="InterPro" id="IPR038916">
    <property type="entry name" value="FAM118"/>
</dbReference>
<evidence type="ECO:0000313" key="4">
    <source>
        <dbReference type="EMBL" id="WAS94956.1"/>
    </source>
</evidence>
<feature type="compositionally biased region" description="Polar residues" evidence="3">
    <location>
        <begin position="404"/>
        <end position="413"/>
    </location>
</feature>